<dbReference type="PANTHER" id="PTHR36974">
    <property type="entry name" value="MEMBRANE PROTEIN-RELATED"/>
    <property type="match status" value="1"/>
</dbReference>
<gene>
    <name evidence="2" type="ORF">GBK04_07035</name>
</gene>
<protein>
    <recommendedName>
        <fullName evidence="4">DoxX family membrane protein</fullName>
    </recommendedName>
</protein>
<evidence type="ECO:0000313" key="2">
    <source>
        <dbReference type="EMBL" id="MPR33115.1"/>
    </source>
</evidence>
<evidence type="ECO:0000313" key="3">
    <source>
        <dbReference type="Proteomes" id="UP000479293"/>
    </source>
</evidence>
<accession>A0A7C9BHF2</accession>
<feature type="transmembrane region" description="Helical" evidence="1">
    <location>
        <begin position="67"/>
        <end position="84"/>
    </location>
</feature>
<evidence type="ECO:0008006" key="4">
    <source>
        <dbReference type="Google" id="ProtNLM"/>
    </source>
</evidence>
<dbReference type="Proteomes" id="UP000479293">
    <property type="component" value="Unassembled WGS sequence"/>
</dbReference>
<feature type="transmembrane region" description="Helical" evidence="1">
    <location>
        <begin position="128"/>
        <end position="145"/>
    </location>
</feature>
<feature type="transmembrane region" description="Helical" evidence="1">
    <location>
        <begin position="90"/>
        <end position="107"/>
    </location>
</feature>
<evidence type="ECO:0000256" key="1">
    <source>
        <dbReference type="SAM" id="Phobius"/>
    </source>
</evidence>
<reference evidence="2 3" key="1">
    <citation type="submission" date="2019-10" db="EMBL/GenBank/DDBJ databases">
        <title>Draft Genome Sequence of Cytophagaceae sp. SJW1-29.</title>
        <authorList>
            <person name="Choi A."/>
        </authorList>
    </citation>
    <scope>NUCLEOTIDE SEQUENCE [LARGE SCALE GENOMIC DNA]</scope>
    <source>
        <strain evidence="2 3">SJW1-29</strain>
    </source>
</reference>
<dbReference type="RefSeq" id="WP_152758118.1">
    <property type="nucleotide sequence ID" value="NZ_WHLY01000002.1"/>
</dbReference>
<dbReference type="PANTHER" id="PTHR36974:SF1">
    <property type="entry name" value="DOXX FAMILY MEMBRANE PROTEIN"/>
    <property type="match status" value="1"/>
</dbReference>
<feature type="transmembrane region" description="Helical" evidence="1">
    <location>
        <begin position="30"/>
        <end position="55"/>
    </location>
</feature>
<keyword evidence="1" id="KW-1133">Transmembrane helix</keyword>
<dbReference type="AlphaFoldDB" id="A0A7C9BHF2"/>
<keyword evidence="1" id="KW-0812">Transmembrane</keyword>
<name>A0A7C9BHF2_9BACT</name>
<proteinExistence type="predicted"/>
<sequence>MKPLVVLLVVFVLAVVAVQLITQQFDLSLAARIAMCAMLFFTAVGHFAFTKGMILMMPSVIPFKKELVYLTAVLEILLGIGLLIPDFTVYAAWALIAFFVLLLPANINAAIKHVDHEKGTYAGKGVSYLWFRVPLQLLFIGWTYFSSIKIWE</sequence>
<comment type="caution">
    <text evidence="2">The sequence shown here is derived from an EMBL/GenBank/DDBJ whole genome shotgun (WGS) entry which is preliminary data.</text>
</comment>
<keyword evidence="3" id="KW-1185">Reference proteome</keyword>
<keyword evidence="1" id="KW-0472">Membrane</keyword>
<organism evidence="2 3">
    <name type="scientific">Salmonirosea aquatica</name>
    <dbReference type="NCBI Taxonomy" id="2654236"/>
    <lineage>
        <taxon>Bacteria</taxon>
        <taxon>Pseudomonadati</taxon>
        <taxon>Bacteroidota</taxon>
        <taxon>Cytophagia</taxon>
        <taxon>Cytophagales</taxon>
        <taxon>Spirosomataceae</taxon>
        <taxon>Salmonirosea</taxon>
    </lineage>
</organism>
<dbReference type="EMBL" id="WHLY01000002">
    <property type="protein sequence ID" value="MPR33115.1"/>
    <property type="molecule type" value="Genomic_DNA"/>
</dbReference>